<keyword evidence="10 16" id="KW-0798">TonB box</keyword>
<dbReference type="InterPro" id="IPR010917">
    <property type="entry name" value="TonB_rcpt_CS"/>
</dbReference>
<evidence type="ECO:0000256" key="8">
    <source>
        <dbReference type="ARBA" id="ARBA00023004"/>
    </source>
</evidence>
<evidence type="ECO:0000256" key="13">
    <source>
        <dbReference type="ARBA" id="ARBA00023237"/>
    </source>
</evidence>
<dbReference type="STRING" id="1440762.Y882_15040"/>
<dbReference type="PROSITE" id="PS01156">
    <property type="entry name" value="TONB_DEPENDENT_REC_2"/>
    <property type="match status" value="1"/>
</dbReference>
<comment type="caution">
    <text evidence="20">The sequence shown here is derived from an EMBL/GenBank/DDBJ whole genome shotgun (WGS) entry which is preliminary data.</text>
</comment>
<evidence type="ECO:0000313" key="21">
    <source>
        <dbReference type="Proteomes" id="UP000035481"/>
    </source>
</evidence>
<dbReference type="PROSITE" id="PS52016">
    <property type="entry name" value="TONB_DEPENDENT_REC_3"/>
    <property type="match status" value="1"/>
</dbReference>
<keyword evidence="7 17" id="KW-0732">Signal</keyword>
<gene>
    <name evidence="20" type="ORF">Y882_15040</name>
</gene>
<proteinExistence type="inferred from homology"/>
<dbReference type="Proteomes" id="UP000035481">
    <property type="component" value="Unassembled WGS sequence"/>
</dbReference>
<keyword evidence="11 14" id="KW-0472">Membrane</keyword>
<dbReference type="GO" id="GO:0015344">
    <property type="term" value="F:siderophore uptake transmembrane transporter activity"/>
    <property type="evidence" value="ECO:0007669"/>
    <property type="project" value="TreeGrafter"/>
</dbReference>
<evidence type="ECO:0000256" key="5">
    <source>
        <dbReference type="ARBA" id="ARBA00022496"/>
    </source>
</evidence>
<dbReference type="Pfam" id="PF00593">
    <property type="entry name" value="TonB_dep_Rec_b-barrel"/>
    <property type="match status" value="1"/>
</dbReference>
<dbReference type="PATRIC" id="fig|1440762.4.peg.2731"/>
<keyword evidence="9" id="KW-0406">Ion transport</keyword>
<keyword evidence="6 14" id="KW-0812">Transmembrane</keyword>
<evidence type="ECO:0000259" key="19">
    <source>
        <dbReference type="Pfam" id="PF07715"/>
    </source>
</evidence>
<organism evidence="20 21">
    <name type="scientific">Dyella japonica DSM 16301</name>
    <dbReference type="NCBI Taxonomy" id="1440762"/>
    <lineage>
        <taxon>Bacteria</taxon>
        <taxon>Pseudomonadati</taxon>
        <taxon>Pseudomonadota</taxon>
        <taxon>Gammaproteobacteria</taxon>
        <taxon>Lysobacterales</taxon>
        <taxon>Rhodanobacteraceae</taxon>
        <taxon>Dyella</taxon>
    </lineage>
</organism>
<dbReference type="OrthoDB" id="8663017at2"/>
<keyword evidence="3 14" id="KW-0813">Transport</keyword>
<evidence type="ECO:0000256" key="9">
    <source>
        <dbReference type="ARBA" id="ARBA00023065"/>
    </source>
</evidence>
<comment type="subcellular location">
    <subcellularLocation>
        <location evidence="1 14">Cell outer membrane</location>
        <topology evidence="1 14">Multi-pass membrane protein</topology>
    </subcellularLocation>
</comment>
<feature type="short sequence motif" description="TonB C-terminal box" evidence="15">
    <location>
        <begin position="705"/>
        <end position="722"/>
    </location>
</feature>
<keyword evidence="5" id="KW-0410">Iron transport</keyword>
<dbReference type="Pfam" id="PF07715">
    <property type="entry name" value="Plug"/>
    <property type="match status" value="1"/>
</dbReference>
<dbReference type="AlphaFoldDB" id="A0A0G9GYY9"/>
<evidence type="ECO:0000256" key="17">
    <source>
        <dbReference type="SAM" id="SignalP"/>
    </source>
</evidence>
<feature type="domain" description="TonB-dependent receptor plug" evidence="19">
    <location>
        <begin position="78"/>
        <end position="174"/>
    </location>
</feature>
<evidence type="ECO:0000256" key="12">
    <source>
        <dbReference type="ARBA" id="ARBA00023170"/>
    </source>
</evidence>
<dbReference type="PANTHER" id="PTHR32552:SF74">
    <property type="entry name" value="HYDROXAMATE SIDEROPHORE RECEPTOR FHUE"/>
    <property type="match status" value="1"/>
</dbReference>
<dbReference type="NCBIfam" id="TIGR01783">
    <property type="entry name" value="TonB-siderophor"/>
    <property type="match status" value="1"/>
</dbReference>
<evidence type="ECO:0000256" key="1">
    <source>
        <dbReference type="ARBA" id="ARBA00004571"/>
    </source>
</evidence>
<comment type="similarity">
    <text evidence="2 14 16">Belongs to the TonB-dependent receptor family.</text>
</comment>
<dbReference type="InterPro" id="IPR010105">
    <property type="entry name" value="TonB_sidphr_rcpt"/>
</dbReference>
<evidence type="ECO:0000256" key="16">
    <source>
        <dbReference type="RuleBase" id="RU003357"/>
    </source>
</evidence>
<evidence type="ECO:0000256" key="6">
    <source>
        <dbReference type="ARBA" id="ARBA00022692"/>
    </source>
</evidence>
<dbReference type="EMBL" id="JPLA01000043">
    <property type="protein sequence ID" value="KLD62548.1"/>
    <property type="molecule type" value="Genomic_DNA"/>
</dbReference>
<name>A0A0G9GYY9_9GAMM</name>
<evidence type="ECO:0000256" key="11">
    <source>
        <dbReference type="ARBA" id="ARBA00023136"/>
    </source>
</evidence>
<evidence type="ECO:0000256" key="10">
    <source>
        <dbReference type="ARBA" id="ARBA00023077"/>
    </source>
</evidence>
<dbReference type="InterPro" id="IPR012910">
    <property type="entry name" value="Plug_dom"/>
</dbReference>
<dbReference type="CDD" id="cd01347">
    <property type="entry name" value="ligand_gated_channel"/>
    <property type="match status" value="1"/>
</dbReference>
<evidence type="ECO:0000256" key="15">
    <source>
        <dbReference type="PROSITE-ProRule" id="PRU10144"/>
    </source>
</evidence>
<sequence length="722" mass="79413">MPSLASPARRQLPYRALFLALSLALSAPLLHAEDVPDSSDATKVKNLEGVQATATVTGDGDSYTTKAASGATRLPLSLRETPQSVSVVTEQQMKDFGLNNVNAVLDTTTGVNVERVETDRTYYSARGFDITNFLVDGVGLPFANGEQEGDLDTALYQSVEVLRGANGLLSFTGNPSATINFVRKRPTGDFQGSVGVTVGSWDNRRLDVDLSGPLNDAHSVRGRLIAAGQDTDSYLDRYNLRKQVLGGIVEADLSSSTLLTAGVTYQKNKTHGGMWGALPLYNTDGTPTDYDRSTSTSADWSRWNVADTRAFVELTQQLGNDWSLKGSLNYRRIAEDSNLFYVYGTPDAQTGLGLYSYPSAYTSKERQYVADLYATGPFELLGRRHELVLGANWAEDNVHQLSSYGEGIGTPLPPLNEWTGDYPEPPFDASYGNGDFHIKRKTMYATARWSLADPVTLITGASLVHIEQYGANYGVPSNFEKTQTTPFVGLVYDFAQHYSAYASYAQLFNPQTSLDINNKVLAPVTGANLEVGVKGELYDGRLNATFALFRSRQDGLAEYAGHNLATNQDYYTGIDAISKGYEFDVSGQLTDNWQVSGGYTQLGLVDPQGNNVRTYVPRRMFRLATSYRFDALPGFKVGGTLRWQDRIYRDQQAVALDGSEIFTTQGSYAVVGLMAGYDFGQHWSTTLNLDNVTNRKYIPSLYWDQGFYAAPRSYMVNVRYAF</sequence>
<evidence type="ECO:0000313" key="20">
    <source>
        <dbReference type="EMBL" id="KLD62548.1"/>
    </source>
</evidence>
<feature type="domain" description="TonB-dependent receptor-like beta-barrel" evidence="18">
    <location>
        <begin position="273"/>
        <end position="692"/>
    </location>
</feature>
<evidence type="ECO:0000256" key="2">
    <source>
        <dbReference type="ARBA" id="ARBA00009810"/>
    </source>
</evidence>
<evidence type="ECO:0000256" key="14">
    <source>
        <dbReference type="PROSITE-ProRule" id="PRU01360"/>
    </source>
</evidence>
<evidence type="ECO:0000259" key="18">
    <source>
        <dbReference type="Pfam" id="PF00593"/>
    </source>
</evidence>
<dbReference type="InterPro" id="IPR039426">
    <property type="entry name" value="TonB-dep_rcpt-like"/>
</dbReference>
<dbReference type="GO" id="GO:0009279">
    <property type="term" value="C:cell outer membrane"/>
    <property type="evidence" value="ECO:0007669"/>
    <property type="project" value="UniProtKB-SubCell"/>
</dbReference>
<keyword evidence="8" id="KW-0408">Iron</keyword>
<dbReference type="GO" id="GO:0015891">
    <property type="term" value="P:siderophore transport"/>
    <property type="evidence" value="ECO:0007669"/>
    <property type="project" value="InterPro"/>
</dbReference>
<dbReference type="Gene3D" id="2.170.130.10">
    <property type="entry name" value="TonB-dependent receptor, plug domain"/>
    <property type="match status" value="1"/>
</dbReference>
<evidence type="ECO:0000256" key="7">
    <source>
        <dbReference type="ARBA" id="ARBA00022729"/>
    </source>
</evidence>
<feature type="chain" id="PRO_5002577618" evidence="17">
    <location>
        <begin position="33"/>
        <end position="722"/>
    </location>
</feature>
<dbReference type="InterPro" id="IPR037066">
    <property type="entry name" value="Plug_dom_sf"/>
</dbReference>
<dbReference type="InterPro" id="IPR000531">
    <property type="entry name" value="Beta-barrel_TonB"/>
</dbReference>
<protein>
    <submittedName>
        <fullName evidence="20">TonB-dependent receptor</fullName>
    </submittedName>
</protein>
<dbReference type="GO" id="GO:0038023">
    <property type="term" value="F:signaling receptor activity"/>
    <property type="evidence" value="ECO:0007669"/>
    <property type="project" value="InterPro"/>
</dbReference>
<dbReference type="Gene3D" id="2.40.170.20">
    <property type="entry name" value="TonB-dependent receptor, beta-barrel domain"/>
    <property type="match status" value="1"/>
</dbReference>
<dbReference type="FunFam" id="2.170.130.10:FF:000010">
    <property type="entry name" value="Ferripyoverdine receptor"/>
    <property type="match status" value="1"/>
</dbReference>
<reference evidence="20 21" key="1">
    <citation type="journal article" date="2015" name="Antonie Van Leeuwenhoek">
        <title>A phylogenomic and molecular marker based taxonomic framework for the order Xanthomonadales: proposal to transfer the families Algiphilaceae and Solimonadaceae to the order Nevskiales ord. nov. and to create a new family within the order Xanthomonadales, the family Rhodanobacteraceae fam. nov., containing the genus Rhodanobacter and its closest relatives.</title>
        <authorList>
            <person name="Naushad S."/>
            <person name="Adeolu M."/>
            <person name="Wong S."/>
            <person name="Sohail M."/>
            <person name="Schellhorn H.E."/>
            <person name="Gupta R.S."/>
        </authorList>
    </citation>
    <scope>NUCLEOTIDE SEQUENCE [LARGE SCALE GENOMIC DNA]</scope>
    <source>
        <strain evidence="20 21">DSM 16301</strain>
    </source>
</reference>
<feature type="signal peptide" evidence="17">
    <location>
        <begin position="1"/>
        <end position="32"/>
    </location>
</feature>
<dbReference type="InterPro" id="IPR036942">
    <property type="entry name" value="Beta-barrel_TonB_sf"/>
</dbReference>
<dbReference type="SUPFAM" id="SSF56935">
    <property type="entry name" value="Porins"/>
    <property type="match status" value="1"/>
</dbReference>
<dbReference type="PANTHER" id="PTHR32552">
    <property type="entry name" value="FERRICHROME IRON RECEPTOR-RELATED"/>
    <property type="match status" value="1"/>
</dbReference>
<keyword evidence="4 14" id="KW-1134">Transmembrane beta strand</keyword>
<keyword evidence="12 20" id="KW-0675">Receptor</keyword>
<keyword evidence="13 14" id="KW-0998">Cell outer membrane</keyword>
<evidence type="ECO:0000256" key="4">
    <source>
        <dbReference type="ARBA" id="ARBA00022452"/>
    </source>
</evidence>
<accession>A0A0G9GYY9</accession>
<dbReference type="RefSeq" id="WP_046972702.1">
    <property type="nucleotide sequence ID" value="NZ_JPLA01000043.1"/>
</dbReference>
<evidence type="ECO:0000256" key="3">
    <source>
        <dbReference type="ARBA" id="ARBA00022448"/>
    </source>
</evidence>